<name>A0ABZ2P9E8_9BRAD</name>
<keyword evidence="2" id="KW-1185">Reference proteome</keyword>
<evidence type="ECO:0000313" key="1">
    <source>
        <dbReference type="EMBL" id="WXC83849.1"/>
    </source>
</evidence>
<organism evidence="1 2">
    <name type="scientific">Bradyrhizobium septentrionale</name>
    <dbReference type="NCBI Taxonomy" id="1404411"/>
    <lineage>
        <taxon>Bacteria</taxon>
        <taxon>Pseudomonadati</taxon>
        <taxon>Pseudomonadota</taxon>
        <taxon>Alphaproteobacteria</taxon>
        <taxon>Hyphomicrobiales</taxon>
        <taxon>Nitrobacteraceae</taxon>
        <taxon>Bradyrhizobium</taxon>
    </lineage>
</organism>
<dbReference type="RefSeq" id="WP_210292748.1">
    <property type="nucleotide sequence ID" value="NZ_CP088285.1"/>
</dbReference>
<proteinExistence type="predicted"/>
<reference evidence="1" key="1">
    <citation type="journal article" date="2021" name="Int. J. Syst. Evol. Microbiol.">
        <title>Bradyrhizobium septentrionale sp. nov. (sv. septentrionale) and Bradyrhizobium quebecense sp. nov. (sv. septentrionale) associated with legumes native to Canada possess rearranged symbiosis genes and numerous insertion sequences.</title>
        <authorList>
            <person name="Bromfield E.S.P."/>
            <person name="Cloutier S."/>
        </authorList>
    </citation>
    <scope>NUCLEOTIDE SEQUENCE</scope>
    <source>
        <strain evidence="1">5S5</strain>
    </source>
</reference>
<sequence length="204" mass="22864">MVIDFVYTLDLKSKQRCDSKTERRSSFARFRFVVLRPSDCSNQFIVARNIFTRSQRCSCYARYEPDHTNRLFKGSRQPSFSREINIMGFYGPEPFDSAQAVYVWTGLGAPGFFSVTVKGNAPNFTSGIKLIRDEQWVGGLAIRVMGWTGPLGQGTKPYTVKGSFPGSFLKEIVIIGSNKTEVIKVSEIPFTNDEAFAKNADALV</sequence>
<dbReference type="Proteomes" id="UP001432046">
    <property type="component" value="Chromosome"/>
</dbReference>
<dbReference type="EMBL" id="CP147711">
    <property type="protein sequence ID" value="WXC83849.1"/>
    <property type="molecule type" value="Genomic_DNA"/>
</dbReference>
<accession>A0ABZ2P9E8</accession>
<evidence type="ECO:0000313" key="2">
    <source>
        <dbReference type="Proteomes" id="UP001432046"/>
    </source>
</evidence>
<gene>
    <name evidence="1" type="ORF">WDK88_20845</name>
</gene>
<protein>
    <submittedName>
        <fullName evidence="1">Uncharacterized protein</fullName>
    </submittedName>
</protein>
<reference evidence="1" key="2">
    <citation type="submission" date="2024-03" db="EMBL/GenBank/DDBJ databases">
        <authorList>
            <person name="Bromfield E.S.P."/>
            <person name="Cloutier S."/>
        </authorList>
    </citation>
    <scope>NUCLEOTIDE SEQUENCE</scope>
    <source>
        <strain evidence="1">5S5</strain>
    </source>
</reference>